<dbReference type="RefSeq" id="WP_202634609.1">
    <property type="nucleotide sequence ID" value="NZ_CP010554.1"/>
</dbReference>
<feature type="transmembrane region" description="Helical" evidence="1">
    <location>
        <begin position="188"/>
        <end position="216"/>
    </location>
</feature>
<dbReference type="Pfam" id="PF04654">
    <property type="entry name" value="DUF599"/>
    <property type="match status" value="1"/>
</dbReference>
<sequence length="230" mass="26061">MTTTLLHELSMLDYVALGWFFTCWSGYSFFSEKSTLAHKGLIGVSHNYRLDWAKQMLTREVRIVDSALVGNLMTSVSFYANTTIYIIAGLMAIMGTLDKTMSATDILPFTHSAGRALWELKLLLLLGIFIFAYFKFTWALRQLNLLSILIGAAPSISAPATEIEKFSHRMGMINTLAGDEFNRAIRAYYFGLATLCWFIQPWLFILMTAAITLVLYRRDFLSSTLMALRD</sequence>
<evidence type="ECO:0008006" key="4">
    <source>
        <dbReference type="Google" id="ProtNLM"/>
    </source>
</evidence>
<organism evidence="2 3">
    <name type="scientific">Rugosibacter aromaticivorans</name>
    <dbReference type="NCBI Taxonomy" id="1565605"/>
    <lineage>
        <taxon>Bacteria</taxon>
        <taxon>Pseudomonadati</taxon>
        <taxon>Pseudomonadota</taxon>
        <taxon>Betaproteobacteria</taxon>
        <taxon>Nitrosomonadales</taxon>
        <taxon>Sterolibacteriaceae</taxon>
        <taxon>Rugosibacter</taxon>
    </lineage>
</organism>
<dbReference type="STRING" id="1565605.PG1C_09565"/>
<dbReference type="Proteomes" id="UP000061603">
    <property type="component" value="Chromosome"/>
</dbReference>
<feature type="transmembrane region" description="Helical" evidence="1">
    <location>
        <begin position="118"/>
        <end position="136"/>
    </location>
</feature>
<evidence type="ECO:0000256" key="1">
    <source>
        <dbReference type="SAM" id="Phobius"/>
    </source>
</evidence>
<keyword evidence="1" id="KW-0472">Membrane</keyword>
<dbReference type="PATRIC" id="fig|1565605.3.peg.2040"/>
<evidence type="ECO:0000313" key="3">
    <source>
        <dbReference type="Proteomes" id="UP000061603"/>
    </source>
</evidence>
<keyword evidence="3" id="KW-1185">Reference proteome</keyword>
<dbReference type="InterPro" id="IPR006747">
    <property type="entry name" value="DUF599"/>
</dbReference>
<feature type="transmembrane region" description="Helical" evidence="1">
    <location>
        <begin position="12"/>
        <end position="30"/>
    </location>
</feature>
<dbReference type="EMBL" id="CP010554">
    <property type="protein sequence ID" value="AJP48622.1"/>
    <property type="molecule type" value="Genomic_DNA"/>
</dbReference>
<dbReference type="PANTHER" id="PTHR31881:SF6">
    <property type="entry name" value="OS09G0494600 PROTEIN"/>
    <property type="match status" value="1"/>
</dbReference>
<reference evidence="2 3" key="1">
    <citation type="journal article" date="2015" name="Genome Announc.">
        <title>Complete Genome Sequence of a Novel Bacterium within the Family Rhodocyclaceae That Degrades Polycyclic Aromatic Hydrocarbons.</title>
        <authorList>
            <person name="Singleton D.R."/>
            <person name="Dickey A.N."/>
            <person name="Scholl E.H."/>
            <person name="Wright F.A."/>
            <person name="Aitken M.D."/>
        </authorList>
    </citation>
    <scope>NUCLEOTIDE SEQUENCE [LARGE SCALE GENOMIC DNA]</scope>
    <source>
        <strain evidence="3">PG1-Ca6</strain>
    </source>
</reference>
<dbReference type="HOGENOM" id="CLU_096744_0_0_4"/>
<accession>A0A0C5J0Q6</accession>
<feature type="transmembrane region" description="Helical" evidence="1">
    <location>
        <begin position="78"/>
        <end position="97"/>
    </location>
</feature>
<dbReference type="PANTHER" id="PTHR31881">
    <property type="match status" value="1"/>
</dbReference>
<protein>
    <recommendedName>
        <fullName evidence="4">DUF599 domain-containing protein</fullName>
    </recommendedName>
</protein>
<keyword evidence="1" id="KW-1133">Transmembrane helix</keyword>
<evidence type="ECO:0000313" key="2">
    <source>
        <dbReference type="EMBL" id="AJP48622.1"/>
    </source>
</evidence>
<name>A0A0C5J0Q6_9PROT</name>
<dbReference type="AlphaFoldDB" id="A0A0C5J0Q6"/>
<dbReference type="KEGG" id="rbu:PG1C_09565"/>
<gene>
    <name evidence="2" type="ORF">PG1C_09565</name>
</gene>
<keyword evidence="1" id="KW-0812">Transmembrane</keyword>
<proteinExistence type="predicted"/>